<protein>
    <submittedName>
        <fullName evidence="1">Uncharacterized protein</fullName>
    </submittedName>
</protein>
<evidence type="ECO:0000313" key="2">
    <source>
        <dbReference type="Proteomes" id="UP000823775"/>
    </source>
</evidence>
<organism evidence="1 2">
    <name type="scientific">Datura stramonium</name>
    <name type="common">Jimsonweed</name>
    <name type="synonym">Common thornapple</name>
    <dbReference type="NCBI Taxonomy" id="4076"/>
    <lineage>
        <taxon>Eukaryota</taxon>
        <taxon>Viridiplantae</taxon>
        <taxon>Streptophyta</taxon>
        <taxon>Embryophyta</taxon>
        <taxon>Tracheophyta</taxon>
        <taxon>Spermatophyta</taxon>
        <taxon>Magnoliopsida</taxon>
        <taxon>eudicotyledons</taxon>
        <taxon>Gunneridae</taxon>
        <taxon>Pentapetalae</taxon>
        <taxon>asterids</taxon>
        <taxon>lamiids</taxon>
        <taxon>Solanales</taxon>
        <taxon>Solanaceae</taxon>
        <taxon>Solanoideae</taxon>
        <taxon>Datureae</taxon>
        <taxon>Datura</taxon>
    </lineage>
</organism>
<proteinExistence type="predicted"/>
<comment type="caution">
    <text evidence="1">The sequence shown here is derived from an EMBL/GenBank/DDBJ whole genome shotgun (WGS) entry which is preliminary data.</text>
</comment>
<accession>A0ABS8VGC0</accession>
<gene>
    <name evidence="1" type="ORF">HAX54_035319</name>
</gene>
<evidence type="ECO:0000313" key="1">
    <source>
        <dbReference type="EMBL" id="MCD9645914.1"/>
    </source>
</evidence>
<reference evidence="1 2" key="1">
    <citation type="journal article" date="2021" name="BMC Genomics">
        <title>Datura genome reveals duplications of psychoactive alkaloid biosynthetic genes and high mutation rate following tissue culture.</title>
        <authorList>
            <person name="Rajewski A."/>
            <person name="Carter-House D."/>
            <person name="Stajich J."/>
            <person name="Litt A."/>
        </authorList>
    </citation>
    <scope>NUCLEOTIDE SEQUENCE [LARGE SCALE GENOMIC DNA]</scope>
    <source>
        <strain evidence="1">AR-01</strain>
    </source>
</reference>
<dbReference type="Proteomes" id="UP000823775">
    <property type="component" value="Unassembled WGS sequence"/>
</dbReference>
<keyword evidence="2" id="KW-1185">Reference proteome</keyword>
<dbReference type="EMBL" id="JACEIK010004601">
    <property type="protein sequence ID" value="MCD9645914.1"/>
    <property type="molecule type" value="Genomic_DNA"/>
</dbReference>
<sequence>MTTEMEAIKGIERVSTEDKLMHSQWMANIIDKDKEGAEWVIGRKLIYKASLFWPSHGGLLSDICSCYSESSANKAALVEYVYAVLLNILELLLQRLEAAVRSRSITRPSYPRERIRKLGNASSTGRQNGPWHREQVVTAPYL</sequence>
<name>A0ABS8VGC0_DATST</name>